<comment type="similarity">
    <text evidence="1">Belongs to the bacterial solute-binding protein 1 family.</text>
</comment>
<proteinExistence type="inferred from homology"/>
<sequence>MKPWKSLALLASISLSLAACGGSGPGKAAPTNKLTVWMMTGGPGDNKIIGDVTKQFNEKHPDVKVTVEVQQWDNIVTKLTTALASDNPPDIVEMGNTQTPMLTASGALAELTDKKGEFESSDQWLAGLAGPSTYQGKLYATPLYGGTKVVMYSKKMFAAAGIDKPPATVDDLIADCGKLAKAHTSTPNFSAFYMPGQYWFAGMPFLFGKGGTIATSTDNKWTAQMSSAENQAGLAEWKKFQNGCSTPSSIGANTDSPDQDQIFADQKAAMIYVKAWEPGAVAEKNAKAAADAGYFIMPGYEAGKPLPVIVAGSTIGIAQNSPNKDMAVDWLKIITGKEFQQTMTRTIHQLPVVAAFLPTTGNVPEVLKLGAQAATVSQALPSTPGEATLETESYNEQFFSKIAKGADIAGAAKDYDKHATEAFNAQSGQR</sequence>
<evidence type="ECO:0000256" key="1">
    <source>
        <dbReference type="ARBA" id="ARBA00008520"/>
    </source>
</evidence>
<gene>
    <name evidence="5" type="ORF">EV645_7466</name>
</gene>
<dbReference type="Pfam" id="PF01547">
    <property type="entry name" value="SBP_bac_1"/>
    <property type="match status" value="1"/>
</dbReference>
<dbReference type="GO" id="GO:0055052">
    <property type="term" value="C:ATP-binding cassette (ABC) transporter complex, substrate-binding subunit-containing"/>
    <property type="evidence" value="ECO:0007669"/>
    <property type="project" value="TreeGrafter"/>
</dbReference>
<dbReference type="PROSITE" id="PS51257">
    <property type="entry name" value="PROKAR_LIPOPROTEIN"/>
    <property type="match status" value="1"/>
</dbReference>
<evidence type="ECO:0000256" key="2">
    <source>
        <dbReference type="ARBA" id="ARBA00022448"/>
    </source>
</evidence>
<organism evidence="5 6">
    <name type="scientific">Kribbella rubisoli</name>
    <dbReference type="NCBI Taxonomy" id="3075929"/>
    <lineage>
        <taxon>Bacteria</taxon>
        <taxon>Bacillati</taxon>
        <taxon>Actinomycetota</taxon>
        <taxon>Actinomycetes</taxon>
        <taxon>Propionibacteriales</taxon>
        <taxon>Kribbellaceae</taxon>
        <taxon>Kribbella</taxon>
    </lineage>
</organism>
<dbReference type="EMBL" id="SHKR01000017">
    <property type="protein sequence ID" value="RZU03437.1"/>
    <property type="molecule type" value="Genomic_DNA"/>
</dbReference>
<keyword evidence="6" id="KW-1185">Reference proteome</keyword>
<evidence type="ECO:0000256" key="4">
    <source>
        <dbReference type="SAM" id="SignalP"/>
    </source>
</evidence>
<dbReference type="PANTHER" id="PTHR30061">
    <property type="entry name" value="MALTOSE-BINDING PERIPLASMIC PROTEIN"/>
    <property type="match status" value="1"/>
</dbReference>
<dbReference type="PANTHER" id="PTHR30061:SF50">
    <property type="entry name" value="MALTOSE_MALTODEXTRIN-BINDING PERIPLASMIC PROTEIN"/>
    <property type="match status" value="1"/>
</dbReference>
<keyword evidence="3 4" id="KW-0732">Signal</keyword>
<evidence type="ECO:0000313" key="6">
    <source>
        <dbReference type="Proteomes" id="UP000292027"/>
    </source>
</evidence>
<reference evidence="5 6" key="1">
    <citation type="journal article" date="2015" name="Stand. Genomic Sci.">
        <title>Genomic Encyclopedia of Bacterial and Archaeal Type Strains, Phase III: the genomes of soil and plant-associated and newly described type strains.</title>
        <authorList>
            <person name="Whitman W.B."/>
            <person name="Woyke T."/>
            <person name="Klenk H.P."/>
            <person name="Zhou Y."/>
            <person name="Lilburn T.G."/>
            <person name="Beck B.J."/>
            <person name="De Vos P."/>
            <person name="Vandamme P."/>
            <person name="Eisen J.A."/>
            <person name="Garrity G."/>
            <person name="Hugenholtz P."/>
            <person name="Kyrpides N.C."/>
        </authorList>
    </citation>
    <scope>NUCLEOTIDE SEQUENCE [LARGE SCALE GENOMIC DNA]</scope>
    <source>
        <strain evidence="5 6">VKM Ac-2540</strain>
    </source>
</reference>
<dbReference type="AlphaFoldDB" id="A0A4Q7W2J5"/>
<evidence type="ECO:0000256" key="3">
    <source>
        <dbReference type="ARBA" id="ARBA00022729"/>
    </source>
</evidence>
<protein>
    <submittedName>
        <fullName evidence="5">Carbohydrate ABC transporter substrate-binding protein (CUT1 family)</fullName>
    </submittedName>
</protein>
<accession>A0A4Q7W2J5</accession>
<dbReference type="SUPFAM" id="SSF53850">
    <property type="entry name" value="Periplasmic binding protein-like II"/>
    <property type="match status" value="1"/>
</dbReference>
<feature type="signal peptide" evidence="4">
    <location>
        <begin position="1"/>
        <end position="28"/>
    </location>
</feature>
<dbReference type="GO" id="GO:0015768">
    <property type="term" value="P:maltose transport"/>
    <property type="evidence" value="ECO:0007669"/>
    <property type="project" value="TreeGrafter"/>
</dbReference>
<evidence type="ECO:0000313" key="5">
    <source>
        <dbReference type="EMBL" id="RZU03437.1"/>
    </source>
</evidence>
<dbReference type="OrthoDB" id="2531053at2"/>
<comment type="caution">
    <text evidence="5">The sequence shown here is derived from an EMBL/GenBank/DDBJ whole genome shotgun (WGS) entry which is preliminary data.</text>
</comment>
<dbReference type="GO" id="GO:1901982">
    <property type="term" value="F:maltose binding"/>
    <property type="evidence" value="ECO:0007669"/>
    <property type="project" value="TreeGrafter"/>
</dbReference>
<name>A0A4Q7W2J5_9ACTN</name>
<dbReference type="GO" id="GO:0042956">
    <property type="term" value="P:maltodextrin transmembrane transport"/>
    <property type="evidence" value="ECO:0007669"/>
    <property type="project" value="TreeGrafter"/>
</dbReference>
<keyword evidence="2" id="KW-0813">Transport</keyword>
<dbReference type="RefSeq" id="WP_130449032.1">
    <property type="nucleotide sequence ID" value="NZ_SHKR01000017.1"/>
</dbReference>
<dbReference type="Proteomes" id="UP000292027">
    <property type="component" value="Unassembled WGS sequence"/>
</dbReference>
<dbReference type="Gene3D" id="3.40.190.10">
    <property type="entry name" value="Periplasmic binding protein-like II"/>
    <property type="match status" value="2"/>
</dbReference>
<dbReference type="InterPro" id="IPR006059">
    <property type="entry name" value="SBP"/>
</dbReference>
<feature type="chain" id="PRO_5020356143" evidence="4">
    <location>
        <begin position="29"/>
        <end position="430"/>
    </location>
</feature>